<keyword evidence="1" id="KW-1133">Transmembrane helix</keyword>
<keyword evidence="3" id="KW-1185">Reference proteome</keyword>
<evidence type="ECO:0000256" key="1">
    <source>
        <dbReference type="SAM" id="Phobius"/>
    </source>
</evidence>
<dbReference type="EMBL" id="BMRG01000002">
    <property type="protein sequence ID" value="GGP43304.1"/>
    <property type="molecule type" value="Genomic_DNA"/>
</dbReference>
<reference evidence="2" key="1">
    <citation type="journal article" date="2014" name="Int. J. Syst. Evol. Microbiol.">
        <title>Complete genome sequence of Corynebacterium casei LMG S-19264T (=DSM 44701T), isolated from a smear-ripened cheese.</title>
        <authorList>
            <consortium name="US DOE Joint Genome Institute (JGI-PGF)"/>
            <person name="Walter F."/>
            <person name="Albersmeier A."/>
            <person name="Kalinowski J."/>
            <person name="Ruckert C."/>
        </authorList>
    </citation>
    <scope>NUCLEOTIDE SEQUENCE</scope>
    <source>
        <strain evidence="2">JCM 3313</strain>
    </source>
</reference>
<protein>
    <submittedName>
        <fullName evidence="2">Uncharacterized protein</fullName>
    </submittedName>
</protein>
<dbReference type="AlphaFoldDB" id="A0A918ECW6"/>
<feature type="transmembrane region" description="Helical" evidence="1">
    <location>
        <begin position="15"/>
        <end position="36"/>
    </location>
</feature>
<evidence type="ECO:0000313" key="3">
    <source>
        <dbReference type="Proteomes" id="UP000639606"/>
    </source>
</evidence>
<keyword evidence="1" id="KW-0812">Transmembrane</keyword>
<dbReference type="Proteomes" id="UP000639606">
    <property type="component" value="Unassembled WGS sequence"/>
</dbReference>
<name>A0A918ECW6_9PSEU</name>
<keyword evidence="1" id="KW-0472">Membrane</keyword>
<sequence length="80" mass="8807">MTWLLPAPLWTWTDFNASAVALEGTVIRVAGAGLVVRERTRPVGMRKRKIPGEHAPDVYMNRRAVGTAAAAALDRLRPQK</sequence>
<accession>A0A918ECW6</accession>
<proteinExistence type="predicted"/>
<dbReference type="RefSeq" id="WP_189222184.1">
    <property type="nucleotide sequence ID" value="NZ_BMRG01000002.1"/>
</dbReference>
<organism evidence="2 3">
    <name type="scientific">Saccharothrix coeruleofusca</name>
    <dbReference type="NCBI Taxonomy" id="33919"/>
    <lineage>
        <taxon>Bacteria</taxon>
        <taxon>Bacillati</taxon>
        <taxon>Actinomycetota</taxon>
        <taxon>Actinomycetes</taxon>
        <taxon>Pseudonocardiales</taxon>
        <taxon>Pseudonocardiaceae</taxon>
        <taxon>Saccharothrix</taxon>
    </lineage>
</organism>
<evidence type="ECO:0000313" key="2">
    <source>
        <dbReference type="EMBL" id="GGP43304.1"/>
    </source>
</evidence>
<gene>
    <name evidence="2" type="ORF">GCM10010185_13600</name>
</gene>
<reference evidence="2" key="2">
    <citation type="submission" date="2020-09" db="EMBL/GenBank/DDBJ databases">
        <authorList>
            <person name="Sun Q."/>
            <person name="Ohkuma M."/>
        </authorList>
    </citation>
    <scope>NUCLEOTIDE SEQUENCE</scope>
    <source>
        <strain evidence="2">JCM 3313</strain>
    </source>
</reference>
<comment type="caution">
    <text evidence="2">The sequence shown here is derived from an EMBL/GenBank/DDBJ whole genome shotgun (WGS) entry which is preliminary data.</text>
</comment>